<dbReference type="AlphaFoldDB" id="A0YBT8"/>
<dbReference type="PANTHER" id="PTHR32060">
    <property type="entry name" value="TAIL-SPECIFIC PROTEASE"/>
    <property type="match status" value="1"/>
</dbReference>
<dbReference type="GO" id="GO:0004175">
    <property type="term" value="F:endopeptidase activity"/>
    <property type="evidence" value="ECO:0007669"/>
    <property type="project" value="TreeGrafter"/>
</dbReference>
<name>A0YBT8_9GAMM</name>
<dbReference type="SMART" id="SM00245">
    <property type="entry name" value="TSPc"/>
    <property type="match status" value="1"/>
</dbReference>
<dbReference type="Gene3D" id="3.90.226.10">
    <property type="entry name" value="2-enoyl-CoA Hydratase, Chain A, domain 1"/>
    <property type="match status" value="1"/>
</dbReference>
<keyword evidence="3 5" id="KW-0378">Hydrolase</keyword>
<dbReference type="InterPro" id="IPR004447">
    <property type="entry name" value="Peptidase_S41A"/>
</dbReference>
<dbReference type="SUPFAM" id="SSF52096">
    <property type="entry name" value="ClpP/crotonase"/>
    <property type="match status" value="1"/>
</dbReference>
<dbReference type="Pfam" id="PF03572">
    <property type="entry name" value="Peptidase_S41"/>
    <property type="match status" value="1"/>
</dbReference>
<dbReference type="Gene3D" id="2.30.42.10">
    <property type="match status" value="1"/>
</dbReference>
<evidence type="ECO:0000256" key="3">
    <source>
        <dbReference type="ARBA" id="ARBA00022801"/>
    </source>
</evidence>
<feature type="region of interest" description="Disordered" evidence="6">
    <location>
        <begin position="646"/>
        <end position="686"/>
    </location>
</feature>
<dbReference type="Pfam" id="PF11818">
    <property type="entry name" value="DUF3340"/>
    <property type="match status" value="1"/>
</dbReference>
<keyword evidence="7" id="KW-0732">Signal</keyword>
<feature type="domain" description="PDZ" evidence="8">
    <location>
        <begin position="242"/>
        <end position="312"/>
    </location>
</feature>
<dbReference type="GO" id="GO:0006508">
    <property type="term" value="P:proteolysis"/>
    <property type="evidence" value="ECO:0007669"/>
    <property type="project" value="UniProtKB-KW"/>
</dbReference>
<comment type="similarity">
    <text evidence="1 5">Belongs to the peptidase S41A family.</text>
</comment>
<dbReference type="STRING" id="247633.GP2143_06190"/>
<dbReference type="InterPro" id="IPR001478">
    <property type="entry name" value="PDZ"/>
</dbReference>
<dbReference type="Proteomes" id="UP000004931">
    <property type="component" value="Unassembled WGS sequence"/>
</dbReference>
<dbReference type="MEROPS" id="S41.001"/>
<evidence type="ECO:0000256" key="1">
    <source>
        <dbReference type="ARBA" id="ARBA00009179"/>
    </source>
</evidence>
<dbReference type="CDD" id="cd06782">
    <property type="entry name" value="cpPDZ_CPP-like"/>
    <property type="match status" value="1"/>
</dbReference>
<evidence type="ECO:0000256" key="2">
    <source>
        <dbReference type="ARBA" id="ARBA00022670"/>
    </source>
</evidence>
<gene>
    <name evidence="9" type="ORF">GP2143_06190</name>
</gene>
<feature type="signal peptide" evidence="7">
    <location>
        <begin position="1"/>
        <end position="28"/>
    </location>
</feature>
<dbReference type="SMART" id="SM00228">
    <property type="entry name" value="PDZ"/>
    <property type="match status" value="1"/>
</dbReference>
<dbReference type="GO" id="GO:0008236">
    <property type="term" value="F:serine-type peptidase activity"/>
    <property type="evidence" value="ECO:0007669"/>
    <property type="project" value="UniProtKB-KW"/>
</dbReference>
<feature type="compositionally biased region" description="Low complexity" evidence="6">
    <location>
        <begin position="659"/>
        <end position="675"/>
    </location>
</feature>
<keyword evidence="2 5" id="KW-0645">Protease</keyword>
<evidence type="ECO:0000259" key="8">
    <source>
        <dbReference type="PROSITE" id="PS50106"/>
    </source>
</evidence>
<evidence type="ECO:0000256" key="6">
    <source>
        <dbReference type="SAM" id="MobiDB-lite"/>
    </source>
</evidence>
<dbReference type="Pfam" id="PF17804">
    <property type="entry name" value="TSP_NTD"/>
    <property type="match status" value="1"/>
</dbReference>
<dbReference type="InterPro" id="IPR005151">
    <property type="entry name" value="Tail-specific_protease"/>
</dbReference>
<dbReference type="EMBL" id="AAVT01000002">
    <property type="protein sequence ID" value="EAW32018.1"/>
    <property type="molecule type" value="Genomic_DNA"/>
</dbReference>
<dbReference type="GO" id="GO:0007165">
    <property type="term" value="P:signal transduction"/>
    <property type="evidence" value="ECO:0007669"/>
    <property type="project" value="TreeGrafter"/>
</dbReference>
<dbReference type="FunFam" id="3.90.226.10:FF:000090">
    <property type="entry name" value="Tail-specific protease"/>
    <property type="match status" value="1"/>
</dbReference>
<dbReference type="InterPro" id="IPR036034">
    <property type="entry name" value="PDZ_sf"/>
</dbReference>
<keyword evidence="4 5" id="KW-0720">Serine protease</keyword>
<dbReference type="NCBIfam" id="TIGR00225">
    <property type="entry name" value="prc"/>
    <property type="match status" value="1"/>
</dbReference>
<dbReference type="PROSITE" id="PS50106">
    <property type="entry name" value="PDZ"/>
    <property type="match status" value="1"/>
</dbReference>
<dbReference type="PANTHER" id="PTHR32060:SF22">
    <property type="entry name" value="CARBOXYL-TERMINAL-PROCESSING PEPTIDASE 3, CHLOROPLASTIC"/>
    <property type="match status" value="1"/>
</dbReference>
<dbReference type="CDD" id="cd07560">
    <property type="entry name" value="Peptidase_S41_CPP"/>
    <property type="match status" value="1"/>
</dbReference>
<dbReference type="SUPFAM" id="SSF50156">
    <property type="entry name" value="PDZ domain-like"/>
    <property type="match status" value="1"/>
</dbReference>
<dbReference type="OrthoDB" id="9812068at2"/>
<evidence type="ECO:0000313" key="10">
    <source>
        <dbReference type="Proteomes" id="UP000004931"/>
    </source>
</evidence>
<evidence type="ECO:0000256" key="7">
    <source>
        <dbReference type="SAM" id="SignalP"/>
    </source>
</evidence>
<feature type="chain" id="PRO_5002630655" evidence="7">
    <location>
        <begin position="29"/>
        <end position="713"/>
    </location>
</feature>
<comment type="caution">
    <text evidence="9">The sequence shown here is derived from an EMBL/GenBank/DDBJ whole genome shotgun (WGS) entry which is preliminary data.</text>
</comment>
<dbReference type="eggNOG" id="COG0793">
    <property type="taxonomic scope" value="Bacteria"/>
</dbReference>
<sequence length="713" mass="79921">MINFCRNVVVKCAINFCAVFLVATTALAIPSTDATIAFNSEQSKTAIDIISKLGNRHYSSQSFDDQLSSSFFDNYLKRLDGNKSFFMQADIEAFEPYRYRLDNTLLKGDLEPGYIIFNRYQQRLIERLSGIVENLPEMVASMDFTLDEELELERKDDPWPLNTEQADNLWRKIIKSRVVSLRIAEKPEEEIVPLLQKRYQNQLNRVMQSNSEDAFQVYINSMTALYDPHTNYLSPTTSENFNINMSLSLEGIGAVLQTEDEFTKVVRLVHSGPADKEGQLQPSDKIVGVAQGDNEFTDVIGMRLDEVVQLIRGKKGSRVQLQVIPVSAKTEDEHSVIDIIRDTVKLEEQSAKSEILEIYHDEQLFKLGIIDIPAFYIDFEAMRKGDPNYKSTTRDVSKLLKDLIADGVDGIIIDLRENGGGSLQEANQLTGLFIEQGPTVQIRHSSKQIYRDGKRTSSSYYTGPLAVLINRLSASASEIFAGAIQDYQRGVIVGTQSFGKGTVQSLTALEQGQLKITESKFYRISGESTQHRGVVPDVAFPAIYDKQKVGESSLDNALAWDTINPIRHRKYFDIPAVIPALIAKHEQRMETDPDFIFLKDQLQVMEENRKITSLSLNEETRRALQLSIEGKALAIENKRRIAKGLEPLDDLETDESESAADANTADTADTAASASDAEDEDKEIGPLLTETGHILLDSLTVYQVDKVAATTKR</sequence>
<dbReference type="InterPro" id="IPR040573">
    <property type="entry name" value="TSP_N"/>
</dbReference>
<dbReference type="InterPro" id="IPR029045">
    <property type="entry name" value="ClpP/crotonase-like_dom_sf"/>
</dbReference>
<dbReference type="GO" id="GO:0030288">
    <property type="term" value="C:outer membrane-bounded periplasmic space"/>
    <property type="evidence" value="ECO:0007669"/>
    <property type="project" value="TreeGrafter"/>
</dbReference>
<accession>A0YBT8</accession>
<reference evidence="9 10" key="1">
    <citation type="journal article" date="2010" name="J. Bacteriol.">
        <title>Genome sequence of the oligotrophic marine Gammaproteobacterium HTCC2143, isolated from the Oregon Coast.</title>
        <authorList>
            <person name="Oh H.M."/>
            <person name="Kang I."/>
            <person name="Ferriera S."/>
            <person name="Giovannoni S.J."/>
            <person name="Cho J.C."/>
        </authorList>
    </citation>
    <scope>NUCLEOTIDE SEQUENCE [LARGE SCALE GENOMIC DNA]</scope>
    <source>
        <strain evidence="9 10">HTCC2143</strain>
    </source>
</reference>
<keyword evidence="10" id="KW-1185">Reference proteome</keyword>
<evidence type="ECO:0000256" key="5">
    <source>
        <dbReference type="RuleBase" id="RU004404"/>
    </source>
</evidence>
<organism evidence="9 10">
    <name type="scientific">marine gamma proteobacterium HTCC2143</name>
    <dbReference type="NCBI Taxonomy" id="247633"/>
    <lineage>
        <taxon>Bacteria</taxon>
        <taxon>Pseudomonadati</taxon>
        <taxon>Pseudomonadota</taxon>
        <taxon>Gammaproteobacteria</taxon>
        <taxon>Cellvibrionales</taxon>
        <taxon>Spongiibacteraceae</taxon>
        <taxon>BD1-7 clade</taxon>
    </lineage>
</organism>
<protein>
    <submittedName>
        <fullName evidence="9">Periplasmic protease</fullName>
    </submittedName>
</protein>
<evidence type="ECO:0000313" key="9">
    <source>
        <dbReference type="EMBL" id="EAW32018.1"/>
    </source>
</evidence>
<proteinExistence type="inferred from homology"/>
<dbReference type="InterPro" id="IPR020992">
    <property type="entry name" value="Tail_Prtase_C"/>
</dbReference>
<feature type="compositionally biased region" description="Acidic residues" evidence="6">
    <location>
        <begin position="647"/>
        <end position="658"/>
    </location>
</feature>
<dbReference type="Pfam" id="PF00595">
    <property type="entry name" value="PDZ"/>
    <property type="match status" value="1"/>
</dbReference>
<evidence type="ECO:0000256" key="4">
    <source>
        <dbReference type="ARBA" id="ARBA00022825"/>
    </source>
</evidence>